<protein>
    <recommendedName>
        <fullName evidence="3">Mce-associated membrane protein</fullName>
    </recommendedName>
</protein>
<proteinExistence type="predicted"/>
<evidence type="ECO:0008006" key="3">
    <source>
        <dbReference type="Google" id="ProtNLM"/>
    </source>
</evidence>
<dbReference type="RefSeq" id="WP_289232640.1">
    <property type="nucleotide sequence ID" value="NZ_AP027735.1"/>
</dbReference>
<evidence type="ECO:0000313" key="2">
    <source>
        <dbReference type="Proteomes" id="UP001321421"/>
    </source>
</evidence>
<organism evidence="1 2">
    <name type="scientific">Barrientosiimonas endolithica</name>
    <dbReference type="NCBI Taxonomy" id="1535208"/>
    <lineage>
        <taxon>Bacteria</taxon>
        <taxon>Bacillati</taxon>
        <taxon>Actinomycetota</taxon>
        <taxon>Actinomycetes</taxon>
        <taxon>Micrococcales</taxon>
        <taxon>Dermacoccaceae</taxon>
        <taxon>Barrientosiimonas</taxon>
    </lineage>
</organism>
<keyword evidence="2" id="KW-1185">Reference proteome</keyword>
<sequence length="108" mass="11463">MGSGRGLDAALVVDSAAFRSDAADLRSAASMGVSYRGLSFRVREARLSGQSPGRRGGDQVDVVAVIDRSAYRVEGAAPARFAASAGQRVRLTLQRTPQGWRIADWRAA</sequence>
<name>A0ABM8HAC2_9MICO</name>
<dbReference type="Proteomes" id="UP001321421">
    <property type="component" value="Chromosome"/>
</dbReference>
<dbReference type="EMBL" id="AP027735">
    <property type="protein sequence ID" value="BDZ57683.1"/>
    <property type="molecule type" value="Genomic_DNA"/>
</dbReference>
<reference evidence="2" key="1">
    <citation type="journal article" date="2019" name="Int. J. Syst. Evol. Microbiol.">
        <title>The Global Catalogue of Microorganisms (GCM) 10K type strain sequencing project: providing services to taxonomists for standard genome sequencing and annotation.</title>
        <authorList>
            <consortium name="The Broad Institute Genomics Platform"/>
            <consortium name="The Broad Institute Genome Sequencing Center for Infectious Disease"/>
            <person name="Wu L."/>
            <person name="Ma J."/>
        </authorList>
    </citation>
    <scope>NUCLEOTIDE SEQUENCE [LARGE SCALE GENOMIC DNA]</scope>
    <source>
        <strain evidence="2">NBRC 110608</strain>
    </source>
</reference>
<evidence type="ECO:0000313" key="1">
    <source>
        <dbReference type="EMBL" id="BDZ57683.1"/>
    </source>
</evidence>
<gene>
    <name evidence="1" type="ORF">GCM10025872_13400</name>
</gene>
<accession>A0ABM8HAC2</accession>